<evidence type="ECO:0000256" key="2">
    <source>
        <dbReference type="ARBA" id="ARBA00010857"/>
    </source>
</evidence>
<dbReference type="SMART" id="SM00385">
    <property type="entry name" value="CYCLIN"/>
    <property type="match status" value="2"/>
</dbReference>
<dbReference type="GO" id="GO:0000126">
    <property type="term" value="C:transcription factor TFIIIB complex"/>
    <property type="evidence" value="ECO:0007669"/>
    <property type="project" value="TreeGrafter"/>
</dbReference>
<protein>
    <submittedName>
        <fullName evidence="13">Transcription initiation factor IIB-1</fullName>
    </submittedName>
</protein>
<dbReference type="InterPro" id="IPR013763">
    <property type="entry name" value="Cyclin-like_dom"/>
</dbReference>
<dbReference type="GO" id="GO:0097550">
    <property type="term" value="C:transcription preinitiation complex"/>
    <property type="evidence" value="ECO:0007669"/>
    <property type="project" value="TreeGrafter"/>
</dbReference>
<dbReference type="InterPro" id="IPR000812">
    <property type="entry name" value="TFIIB"/>
</dbReference>
<evidence type="ECO:0000256" key="9">
    <source>
        <dbReference type="ARBA" id="ARBA00023242"/>
    </source>
</evidence>
<evidence type="ECO:0000256" key="5">
    <source>
        <dbReference type="ARBA" id="ARBA00022833"/>
    </source>
</evidence>
<evidence type="ECO:0000256" key="6">
    <source>
        <dbReference type="ARBA" id="ARBA00023015"/>
    </source>
</evidence>
<dbReference type="FunFam" id="1.10.472.10:FF:000066">
    <property type="entry name" value="Transcription factor IIIB subunit"/>
    <property type="match status" value="1"/>
</dbReference>
<dbReference type="FunFam" id="1.10.472.10:FF:000007">
    <property type="entry name" value="Transcription factor IIIB 90 kDa subunit"/>
    <property type="match status" value="1"/>
</dbReference>
<dbReference type="EMBL" id="KZ502052">
    <property type="protein sequence ID" value="PKU84231.1"/>
    <property type="molecule type" value="Genomic_DNA"/>
</dbReference>
<keyword evidence="10" id="KW-0175">Coiled coil</keyword>
<dbReference type="GO" id="GO:0003743">
    <property type="term" value="F:translation initiation factor activity"/>
    <property type="evidence" value="ECO:0007669"/>
    <property type="project" value="UniProtKB-KW"/>
</dbReference>
<feature type="compositionally biased region" description="Polar residues" evidence="11">
    <location>
        <begin position="357"/>
        <end position="373"/>
    </location>
</feature>
<evidence type="ECO:0000313" key="13">
    <source>
        <dbReference type="EMBL" id="PKU84231.1"/>
    </source>
</evidence>
<keyword evidence="7" id="KW-0010">Activator</keyword>
<keyword evidence="5" id="KW-0862">Zinc</keyword>
<dbReference type="Gene3D" id="1.10.472.10">
    <property type="entry name" value="Cyclin-like"/>
    <property type="match status" value="2"/>
</dbReference>
<evidence type="ECO:0000256" key="3">
    <source>
        <dbReference type="ARBA" id="ARBA00022723"/>
    </source>
</evidence>
<keyword evidence="6" id="KW-0805">Transcription regulation</keyword>
<evidence type="ECO:0000256" key="10">
    <source>
        <dbReference type="SAM" id="Coils"/>
    </source>
</evidence>
<dbReference type="GO" id="GO:0005634">
    <property type="term" value="C:nucleus"/>
    <property type="evidence" value="ECO:0007669"/>
    <property type="project" value="UniProtKB-SubCell"/>
</dbReference>
<dbReference type="GO" id="GO:0000995">
    <property type="term" value="F:RNA polymerase III general transcription initiation factor activity"/>
    <property type="evidence" value="ECO:0007669"/>
    <property type="project" value="TreeGrafter"/>
</dbReference>
<reference evidence="13 14" key="2">
    <citation type="journal article" date="2017" name="Nature">
        <title>The Apostasia genome and the evolution of orchids.</title>
        <authorList>
            <person name="Zhang G.Q."/>
            <person name="Liu K.W."/>
            <person name="Li Z."/>
            <person name="Lohaus R."/>
            <person name="Hsiao Y.Y."/>
            <person name="Niu S.C."/>
            <person name="Wang J.Y."/>
            <person name="Lin Y.C."/>
            <person name="Xu Q."/>
            <person name="Chen L.J."/>
            <person name="Yoshida K."/>
            <person name="Fujiwara S."/>
            <person name="Wang Z.W."/>
            <person name="Zhang Y.Q."/>
            <person name="Mitsuda N."/>
            <person name="Wang M."/>
            <person name="Liu G.H."/>
            <person name="Pecoraro L."/>
            <person name="Huang H.X."/>
            <person name="Xiao X.J."/>
            <person name="Lin M."/>
            <person name="Wu X.Y."/>
            <person name="Wu W.L."/>
            <person name="Chen Y.Y."/>
            <person name="Chang S.B."/>
            <person name="Sakamoto S."/>
            <person name="Ohme-Takagi M."/>
            <person name="Yagi M."/>
            <person name="Zeng S.J."/>
            <person name="Shen C.Y."/>
            <person name="Yeh C.M."/>
            <person name="Luo Y.B."/>
            <person name="Tsai W.C."/>
            <person name="Van de Peer Y."/>
            <person name="Liu Z.J."/>
        </authorList>
    </citation>
    <scope>NUCLEOTIDE SEQUENCE [LARGE SCALE GENOMIC DNA]</scope>
    <source>
        <tissue evidence="13">The whole plant</tissue>
    </source>
</reference>
<feature type="domain" description="Cyclin-like" evidence="12">
    <location>
        <begin position="179"/>
        <end position="262"/>
    </location>
</feature>
<feature type="coiled-coil region" evidence="10">
    <location>
        <begin position="444"/>
        <end position="476"/>
    </location>
</feature>
<dbReference type="PANTHER" id="PTHR11618:SF4">
    <property type="entry name" value="TRANSCRIPTION FACTOR IIIB 90 KDA SUBUNIT"/>
    <property type="match status" value="1"/>
</dbReference>
<sequence length="630" mass="69923">MGWCSHCEDDCDTTLDSEKGHVCCFVCGKVLDQHDDYSSAPTFEKSGGGQSRLSGSILRSVASACSLSRERTLEKGRNVIYSIVLFLRLSGGDPIINKAHHLYKIAVERNFTKGRRMTHVAAACIYIACRQTEKAVLLIDFSDYLQTSVYVLGAVFLQLCKMLRLSDHPIVQKLIDPSLFIHRFTERLLGESHNPVSEVALRIVASMKRDWMQTGRKPSGLCGAALYISALSHGFNYSKSDIVTVVHICEATLTKRLIEFENTDSGCLTIEDFIARADELNNVSQSYQSPTPGQVLCAHKDTNEPHFAHGLCRECFNEFIHLSGGIKGGAEPPAFQHAERQRLQKARAEEKMPKTNADMQQTDLSSKATSVSHGSKAPFSEEPKLHNGHSAVDTFACNYSEQDLHEEGTGDPESFSDIDDVEVDGYLHNEEEKKYKKIIWEEMNKEYLEEQAAKEAAAAEAAKETYEATLSNNSEEFSSAKELAAATAAALANSRKEKRQKRAAEKRNSTPPKSPLEATSQLLKRKSFHSRVNFKALESLYTPEQDNAKKQRTENDDGEAANGEEKGSDEDAAMGGEDGFATQTNNGEDHYGYDDEYGDDGYGNVDDDYYGNEDGNYANGYDAGYDQWED</sequence>
<dbReference type="STRING" id="906689.A0A2I0X8L7"/>
<reference evidence="13 14" key="1">
    <citation type="journal article" date="2016" name="Sci. Rep.">
        <title>The Dendrobium catenatum Lindl. genome sequence provides insights into polysaccharide synthase, floral development and adaptive evolution.</title>
        <authorList>
            <person name="Zhang G.Q."/>
            <person name="Xu Q."/>
            <person name="Bian C."/>
            <person name="Tsai W.C."/>
            <person name="Yeh C.M."/>
            <person name="Liu K.W."/>
            <person name="Yoshida K."/>
            <person name="Zhang L.S."/>
            <person name="Chang S.B."/>
            <person name="Chen F."/>
            <person name="Shi Y."/>
            <person name="Su Y.Y."/>
            <person name="Zhang Y.Q."/>
            <person name="Chen L.J."/>
            <person name="Yin Y."/>
            <person name="Lin M."/>
            <person name="Huang H."/>
            <person name="Deng H."/>
            <person name="Wang Z.W."/>
            <person name="Zhu S.L."/>
            <person name="Zhao X."/>
            <person name="Deng C."/>
            <person name="Niu S.C."/>
            <person name="Huang J."/>
            <person name="Wang M."/>
            <person name="Liu G.H."/>
            <person name="Yang H.J."/>
            <person name="Xiao X.J."/>
            <person name="Hsiao Y.Y."/>
            <person name="Wu W.L."/>
            <person name="Chen Y.Y."/>
            <person name="Mitsuda N."/>
            <person name="Ohme-Takagi M."/>
            <person name="Luo Y.B."/>
            <person name="Van de Peer Y."/>
            <person name="Liu Z.J."/>
        </authorList>
    </citation>
    <scope>NUCLEOTIDE SEQUENCE [LARGE SCALE GENOMIC DNA]</scope>
    <source>
        <tissue evidence="13">The whole plant</tissue>
    </source>
</reference>
<dbReference type="CDD" id="cd20553">
    <property type="entry name" value="CYCLIN_TFIIIB90_rpt1"/>
    <property type="match status" value="1"/>
</dbReference>
<evidence type="ECO:0000256" key="1">
    <source>
        <dbReference type="ARBA" id="ARBA00004123"/>
    </source>
</evidence>
<keyword evidence="8" id="KW-0804">Transcription</keyword>
<feature type="region of interest" description="Disordered" evidence="11">
    <location>
        <begin position="487"/>
        <end position="524"/>
    </location>
</feature>
<dbReference type="SUPFAM" id="SSF47954">
    <property type="entry name" value="Cyclin-like"/>
    <property type="match status" value="2"/>
</dbReference>
<gene>
    <name evidence="13" type="primary">TFIIB1</name>
    <name evidence="13" type="ORF">MA16_Dca002743</name>
</gene>
<dbReference type="GO" id="GO:0070897">
    <property type="term" value="P:transcription preinitiation complex assembly"/>
    <property type="evidence" value="ECO:0007669"/>
    <property type="project" value="InterPro"/>
</dbReference>
<dbReference type="Gene3D" id="1.20.5.650">
    <property type="entry name" value="Single helix bin"/>
    <property type="match status" value="1"/>
</dbReference>
<proteinExistence type="inferred from homology"/>
<keyword evidence="13" id="KW-0396">Initiation factor</keyword>
<comment type="similarity">
    <text evidence="2">Belongs to the TFIIB family.</text>
</comment>
<dbReference type="Pfam" id="PF07741">
    <property type="entry name" value="BRF1"/>
    <property type="match status" value="1"/>
</dbReference>
<keyword evidence="3" id="KW-0479">Metal-binding</keyword>
<feature type="region of interest" description="Disordered" evidence="11">
    <location>
        <begin position="536"/>
        <end position="630"/>
    </location>
</feature>
<dbReference type="OrthoDB" id="511529at2759"/>
<evidence type="ECO:0000256" key="8">
    <source>
        <dbReference type="ARBA" id="ARBA00023163"/>
    </source>
</evidence>
<feature type="domain" description="Cyclin-like" evidence="12">
    <location>
        <begin position="78"/>
        <end position="161"/>
    </location>
</feature>
<feature type="compositionally biased region" description="Acidic residues" evidence="11">
    <location>
        <begin position="594"/>
        <end position="611"/>
    </location>
</feature>
<dbReference type="InterPro" id="IPR036915">
    <property type="entry name" value="Cyclin-like_sf"/>
</dbReference>
<evidence type="ECO:0000256" key="7">
    <source>
        <dbReference type="ARBA" id="ARBA00023159"/>
    </source>
</evidence>
<dbReference type="CDD" id="cd20554">
    <property type="entry name" value="CYCLIN_TFIIIB90_rpt2"/>
    <property type="match status" value="1"/>
</dbReference>
<evidence type="ECO:0000313" key="14">
    <source>
        <dbReference type="Proteomes" id="UP000233837"/>
    </source>
</evidence>
<feature type="compositionally biased region" description="Low complexity" evidence="11">
    <location>
        <begin position="612"/>
        <end position="622"/>
    </location>
</feature>
<accession>A0A2I0X8L7</accession>
<keyword evidence="14" id="KW-1185">Reference proteome</keyword>
<feature type="compositionally biased region" description="Basic and acidic residues" evidence="11">
    <location>
        <begin position="546"/>
        <end position="555"/>
    </location>
</feature>
<name>A0A2I0X8L7_9ASPA</name>
<dbReference type="GO" id="GO:0001006">
    <property type="term" value="F:RNA polymerase III type 3 promoter sequence-specific DNA binding"/>
    <property type="evidence" value="ECO:0007669"/>
    <property type="project" value="TreeGrafter"/>
</dbReference>
<feature type="region of interest" description="Disordered" evidence="11">
    <location>
        <begin position="330"/>
        <end position="386"/>
    </location>
</feature>
<keyword evidence="4" id="KW-0863">Zinc-finger</keyword>
<dbReference type="GO" id="GO:0017025">
    <property type="term" value="F:TBP-class protein binding"/>
    <property type="evidence" value="ECO:0007669"/>
    <property type="project" value="InterPro"/>
</dbReference>
<dbReference type="AlphaFoldDB" id="A0A2I0X8L7"/>
<dbReference type="Pfam" id="PF00382">
    <property type="entry name" value="TFIIB"/>
    <property type="match status" value="2"/>
</dbReference>
<feature type="compositionally biased region" description="Basic and acidic residues" evidence="11">
    <location>
        <begin position="337"/>
        <end position="353"/>
    </location>
</feature>
<dbReference type="PANTHER" id="PTHR11618">
    <property type="entry name" value="TRANSCRIPTION INITIATION FACTOR IIB-RELATED"/>
    <property type="match status" value="1"/>
</dbReference>
<evidence type="ECO:0000256" key="4">
    <source>
        <dbReference type="ARBA" id="ARBA00022771"/>
    </source>
</evidence>
<evidence type="ECO:0000259" key="12">
    <source>
        <dbReference type="SMART" id="SM00385"/>
    </source>
</evidence>
<dbReference type="InterPro" id="IPR013150">
    <property type="entry name" value="TFIIB_cyclin"/>
</dbReference>
<organism evidence="13 14">
    <name type="scientific">Dendrobium catenatum</name>
    <dbReference type="NCBI Taxonomy" id="906689"/>
    <lineage>
        <taxon>Eukaryota</taxon>
        <taxon>Viridiplantae</taxon>
        <taxon>Streptophyta</taxon>
        <taxon>Embryophyta</taxon>
        <taxon>Tracheophyta</taxon>
        <taxon>Spermatophyta</taxon>
        <taxon>Magnoliopsida</taxon>
        <taxon>Liliopsida</taxon>
        <taxon>Asparagales</taxon>
        <taxon>Orchidaceae</taxon>
        <taxon>Epidendroideae</taxon>
        <taxon>Malaxideae</taxon>
        <taxon>Dendrobiinae</taxon>
        <taxon>Dendrobium</taxon>
    </lineage>
</organism>
<evidence type="ECO:0000256" key="11">
    <source>
        <dbReference type="SAM" id="MobiDB-lite"/>
    </source>
</evidence>
<dbReference type="InterPro" id="IPR011665">
    <property type="entry name" value="BRF1_TBP-bd_dom"/>
</dbReference>
<dbReference type="Proteomes" id="UP000233837">
    <property type="component" value="Unassembled WGS sequence"/>
</dbReference>
<dbReference type="PRINTS" id="PR00685">
    <property type="entry name" value="TIFACTORIIB"/>
</dbReference>
<keyword evidence="9" id="KW-0539">Nucleus</keyword>
<dbReference type="FunFam" id="1.20.5.650:FF:000002">
    <property type="entry name" value="Cyclin/Brf1-like TBP-binding protein"/>
    <property type="match status" value="1"/>
</dbReference>
<keyword evidence="13" id="KW-0648">Protein biosynthesis</keyword>
<dbReference type="GO" id="GO:0008270">
    <property type="term" value="F:zinc ion binding"/>
    <property type="evidence" value="ECO:0007669"/>
    <property type="project" value="UniProtKB-KW"/>
</dbReference>
<comment type="subcellular location">
    <subcellularLocation>
        <location evidence="1">Nucleus</location>
    </subcellularLocation>
</comment>